<protein>
    <submittedName>
        <fullName evidence="10">Melanotransferrin</fullName>
    </submittedName>
</protein>
<feature type="disulfide bond" evidence="5">
    <location>
        <begin position="147"/>
        <end position="237"/>
    </location>
</feature>
<proteinExistence type="predicted"/>
<feature type="chain" id="PRO_5028319484" evidence="6">
    <location>
        <begin position="22"/>
        <end position="824"/>
    </location>
</feature>
<dbReference type="PRINTS" id="PR00422">
    <property type="entry name" value="TRANSFERRIN"/>
</dbReference>
<dbReference type="InterPro" id="IPR018195">
    <property type="entry name" value="Transferrin_Fe_BS"/>
</dbReference>
<keyword evidence="9" id="KW-1185">Reference proteome</keyword>
<dbReference type="FunFam" id="3.40.190.10:FF:000272">
    <property type="entry name" value="Transferrin"/>
    <property type="match status" value="1"/>
</dbReference>
<dbReference type="GO" id="GO:0046872">
    <property type="term" value="F:metal ion binding"/>
    <property type="evidence" value="ECO:0007669"/>
    <property type="project" value="UniProtKB-KW"/>
</dbReference>
<dbReference type="PROSITE" id="PS00205">
    <property type="entry name" value="TRANSFERRIN_LIKE_1"/>
    <property type="match status" value="1"/>
</dbReference>
<dbReference type="GeneID" id="108053259"/>
<dbReference type="Gene3D" id="3.40.190.10">
    <property type="entry name" value="Periplasmic binding protein-like II"/>
    <property type="match status" value="5"/>
</dbReference>
<feature type="disulfide bond" evidence="5">
    <location>
        <begin position="273"/>
        <end position="287"/>
    </location>
</feature>
<feature type="binding site" evidence="3">
    <location>
        <position position="570"/>
    </location>
    <ligand>
        <name>hydrogencarbonate</name>
        <dbReference type="ChEBI" id="CHEBI:17544"/>
        <label>1</label>
    </ligand>
</feature>
<dbReference type="GO" id="GO:0006826">
    <property type="term" value="P:iron ion transport"/>
    <property type="evidence" value="ECO:0007669"/>
    <property type="project" value="TreeGrafter"/>
</dbReference>
<keyword evidence="4" id="KW-0479">Metal-binding</keyword>
<dbReference type="InterPro" id="IPR016357">
    <property type="entry name" value="Transferrin"/>
</dbReference>
<reference evidence="8" key="3">
    <citation type="submission" date="2025-05" db="UniProtKB">
        <authorList>
            <consortium name="EnsemblMetazoa"/>
        </authorList>
    </citation>
    <scope>IDENTIFICATION</scope>
</reference>
<keyword evidence="2 5" id="KW-1015">Disulfide bond</keyword>
<feature type="binding site" evidence="4">
    <location>
        <position position="121"/>
    </location>
    <ligand>
        <name>Fe(3+)</name>
        <dbReference type="ChEBI" id="CHEBI:29034"/>
        <label>1</label>
    </ligand>
</feature>
<evidence type="ECO:0000256" key="4">
    <source>
        <dbReference type="PIRSR" id="PIRSR002549-3"/>
    </source>
</evidence>
<feature type="disulfide bond" evidence="5">
    <location>
        <begin position="604"/>
        <end position="626"/>
    </location>
</feature>
<feature type="disulfide bond" evidence="5">
    <location>
        <begin position="692"/>
        <end position="706"/>
    </location>
</feature>
<sequence>MARSLVFVALVGALCFTLANAQHHYDEHKTKNLIWCTKSQAEQYKCQNLTVAIERDRALFDEVFLNLTCFKAYSADECIHHIDREKAHITSLDAGDVFTAGRYNSLIPIMREKLEGGFMEYQSVAVIKKGSLPDLNNLRDFRNKRVCFPWVGSLAGWIVPIHTLQREGGMEVVDCNNQVKTAASYFNNSCAVYSLSDKYNPIGDNSDKLCSLCTGKIPGGRCSSSDPYFGYEGAFKCLLEKGDVAFLRHSTVSEMLQTTEFKNLSPDTFELLCRDGRRVPINDYRQCNWGQVPADAIVTSSARSFNDRKQYQQFLKRIAELYSDGVREDQSKLNGQGFSNNNNYNVQGQNGAYDQFKNQYENNDPYRNQYNQYRSERLDSSFSEDNNPQDGTNTSILFEKFRIFDSKRYGKPNLLFQDSSRALSIIPEDDQSFTKYLGPAIDLIYGIRECPVPAMTLCVTSENELEKCIKMRTALKAHLLKPELICKKMHSHINCMQFIEAGKADISVFDAGDVYTGGLNYDLIPFMSEVYNLGEPEYYVVAVAKEEDPDTELTYLKGKNTCHTGINTAAGWTYPMALFISNGWIRPYGCDSVRAAAEYFTKSCVPGAISSEYNTGVPYDSMCDLCHGTSYRYCRRDASEDYYGHTGAFRCLVEGGGHVAFMKHTTVMESTGGKRKEWWARNALNDDFELLCTDGTRAEVQDYKRCNLGKVKANAVVTRGGVNYNETQINAYINLLTYAQQLYGRKEVDAFSFSMFSSPIGHYDLIFQDATRQLKVILPNKRRYDSYLGSDFMRARRITDCYAGASQVALSVGLLLVASLVAIL</sequence>
<reference evidence="10" key="2">
    <citation type="submission" date="2025-04" db="UniProtKB">
        <authorList>
            <consortium name="RefSeq"/>
        </authorList>
    </citation>
    <scope>IDENTIFICATION</scope>
</reference>
<evidence type="ECO:0000256" key="5">
    <source>
        <dbReference type="PIRSR" id="PIRSR002549-4"/>
    </source>
</evidence>
<dbReference type="SMART" id="SM00094">
    <property type="entry name" value="TR_FER"/>
    <property type="match status" value="2"/>
</dbReference>
<organism evidence="10">
    <name type="scientific">Drosophila rhopaloa</name>
    <name type="common">Fruit fly</name>
    <dbReference type="NCBI Taxonomy" id="1041015"/>
    <lineage>
        <taxon>Eukaryota</taxon>
        <taxon>Metazoa</taxon>
        <taxon>Ecdysozoa</taxon>
        <taxon>Arthropoda</taxon>
        <taxon>Hexapoda</taxon>
        <taxon>Insecta</taxon>
        <taxon>Pterygota</taxon>
        <taxon>Neoptera</taxon>
        <taxon>Endopterygota</taxon>
        <taxon>Diptera</taxon>
        <taxon>Brachycera</taxon>
        <taxon>Muscomorpha</taxon>
        <taxon>Ephydroidea</taxon>
        <taxon>Drosophilidae</taxon>
        <taxon>Drosophila</taxon>
        <taxon>Sophophora</taxon>
    </lineage>
</organism>
<feature type="binding site" evidence="4">
    <location>
        <position position="538"/>
    </location>
    <ligand>
        <name>Fe(3+)</name>
        <dbReference type="ChEBI" id="CHEBI:29034"/>
        <label>1</label>
    </ligand>
</feature>
<dbReference type="GO" id="GO:0055037">
    <property type="term" value="C:recycling endosome"/>
    <property type="evidence" value="ECO:0007669"/>
    <property type="project" value="TreeGrafter"/>
</dbReference>
<feature type="binding site" evidence="4">
    <location>
        <position position="93"/>
    </location>
    <ligand>
        <name>Fe(3+)</name>
        <dbReference type="ChEBI" id="CHEBI:29034"/>
        <label>1</label>
    </ligand>
</feature>
<feature type="disulfide bond" evidence="5">
    <location>
        <begin position="623"/>
        <end position="634"/>
    </location>
</feature>
<dbReference type="GO" id="GO:0005769">
    <property type="term" value="C:early endosome"/>
    <property type="evidence" value="ECO:0007669"/>
    <property type="project" value="TreeGrafter"/>
</dbReference>
<feature type="disulfide bond" evidence="5">
    <location>
        <begin position="468"/>
        <end position="486"/>
    </location>
</feature>
<feature type="disulfide bond" evidence="5">
    <location>
        <begin position="46"/>
        <end position="69"/>
    </location>
</feature>
<feature type="disulfide bond" evidence="5">
    <location>
        <begin position="190"/>
        <end position="213"/>
    </location>
</feature>
<dbReference type="SUPFAM" id="SSF53850">
    <property type="entry name" value="Periplasmic binding protein-like II"/>
    <property type="match status" value="2"/>
</dbReference>
<dbReference type="InterPro" id="IPR001156">
    <property type="entry name" value="Transferrin-like_dom"/>
</dbReference>
<feature type="binding site" evidence="3">
    <location>
        <position position="156"/>
    </location>
    <ligand>
        <name>hydrogencarbonate</name>
        <dbReference type="ChEBI" id="CHEBI:17544"/>
        <label>1</label>
    </ligand>
</feature>
<feature type="binding site" evidence="3">
    <location>
        <position position="571"/>
    </location>
    <ligand>
        <name>hydrogencarbonate</name>
        <dbReference type="ChEBI" id="CHEBI:17544"/>
        <label>1</label>
    </ligand>
</feature>
<keyword evidence="1" id="KW-0677">Repeat</keyword>
<dbReference type="OrthoDB" id="9981115at2759"/>
<evidence type="ECO:0000256" key="6">
    <source>
        <dbReference type="SAM" id="SignalP"/>
    </source>
</evidence>
<feature type="domain" description="Transferrin-like" evidence="7">
    <location>
        <begin position="455"/>
        <end position="801"/>
    </location>
</feature>
<gene>
    <name evidence="10" type="primary">LOC108053259</name>
    <name evidence="8" type="synonym">108053259</name>
</gene>
<evidence type="ECO:0000256" key="2">
    <source>
        <dbReference type="ARBA" id="ARBA00023157"/>
    </source>
</evidence>
<feature type="binding site" evidence="4">
    <location>
        <position position="510"/>
    </location>
    <ligand>
        <name>Fe(3+)</name>
        <dbReference type="ChEBI" id="CHEBI:29034"/>
        <label>1</label>
    </ligand>
</feature>
<dbReference type="RefSeq" id="XP_016991349.1">
    <property type="nucleotide sequence ID" value="XM_017135860.1"/>
</dbReference>
<dbReference type="GO" id="GO:0005615">
    <property type="term" value="C:extracellular space"/>
    <property type="evidence" value="ECO:0007669"/>
    <property type="project" value="InterPro"/>
</dbReference>
<evidence type="ECO:0000313" key="8">
    <source>
        <dbReference type="EnsemblMetazoa" id="XP_016991349.1"/>
    </source>
</evidence>
<reference evidence="9" key="1">
    <citation type="journal article" date="2021" name="Elife">
        <title>Highly contiguous assemblies of 101 drosophilid genomes.</title>
        <authorList>
            <person name="Kim B.Y."/>
            <person name="Wang J.R."/>
            <person name="Miller D.E."/>
            <person name="Barmina O."/>
            <person name="Delaney E."/>
            <person name="Thompson A."/>
            <person name="Comeault A.A."/>
            <person name="Peede D."/>
            <person name="D'Agostino E.R."/>
            <person name="Pelaez J."/>
            <person name="Aguilar J.M."/>
            <person name="Haji D."/>
            <person name="Matsunaga T."/>
            <person name="Armstrong E.E."/>
            <person name="Zych M."/>
            <person name="Ogawa Y."/>
            <person name="Stamenkovic-Radak M."/>
            <person name="Jelic M."/>
            <person name="Veselinovic M.S."/>
            <person name="Tanaskovic M."/>
            <person name="Eric P."/>
            <person name="Gao J.J."/>
            <person name="Katoh T.K."/>
            <person name="Toda M.J."/>
            <person name="Watabe H."/>
            <person name="Watada M."/>
            <person name="Davis J.S."/>
            <person name="Moyle L.C."/>
            <person name="Manoli G."/>
            <person name="Bertolini E."/>
            <person name="Kostal V."/>
            <person name="Hawley R.S."/>
            <person name="Takahashi A."/>
            <person name="Jones C.D."/>
            <person name="Price D.K."/>
            <person name="Whiteman N."/>
            <person name="Kopp A."/>
            <person name="Matute D.R."/>
            <person name="Petrov D.A."/>
        </authorList>
    </citation>
    <scope>NUCLEOTIDE SEQUENCE [LARGE SCALE GENOMIC DNA]</scope>
</reference>
<feature type="signal peptide" evidence="6">
    <location>
        <begin position="1"/>
        <end position="21"/>
    </location>
</feature>
<feature type="disulfide bond" evidence="5">
    <location>
        <begin position="36"/>
        <end position="78"/>
    </location>
</feature>
<feature type="disulfide bond" evidence="5">
    <location>
        <begin position="458"/>
        <end position="495"/>
    </location>
</feature>
<dbReference type="AlphaFoldDB" id="A0A6P4FPD0"/>
<evidence type="ECO:0000256" key="3">
    <source>
        <dbReference type="PIRSR" id="PIRSR002549-2"/>
    </source>
</evidence>
<feature type="binding site" evidence="3">
    <location>
        <position position="564"/>
    </location>
    <ligand>
        <name>hydrogencarbonate</name>
        <dbReference type="ChEBI" id="CHEBI:17544"/>
        <label>1</label>
    </ligand>
</feature>
<dbReference type="CDD" id="cd13529">
    <property type="entry name" value="PBP2_transferrin"/>
    <property type="match status" value="2"/>
</dbReference>
<evidence type="ECO:0000256" key="1">
    <source>
        <dbReference type="ARBA" id="ARBA00022737"/>
    </source>
</evidence>
<evidence type="ECO:0000259" key="7">
    <source>
        <dbReference type="PROSITE" id="PS51408"/>
    </source>
</evidence>
<feature type="binding site" evidence="3">
    <location>
        <position position="155"/>
    </location>
    <ligand>
        <name>hydrogencarbonate</name>
        <dbReference type="ChEBI" id="CHEBI:17544"/>
        <label>1</label>
    </ligand>
</feature>
<evidence type="ECO:0000313" key="10">
    <source>
        <dbReference type="RefSeq" id="XP_016991349.1"/>
    </source>
</evidence>
<dbReference type="Pfam" id="PF00405">
    <property type="entry name" value="Transferrin"/>
    <property type="match status" value="2"/>
</dbReference>
<dbReference type="Proteomes" id="UP001652680">
    <property type="component" value="Unassembled WGS sequence"/>
</dbReference>
<dbReference type="CTD" id="39435"/>
<dbReference type="GO" id="GO:0005886">
    <property type="term" value="C:plasma membrane"/>
    <property type="evidence" value="ECO:0007669"/>
    <property type="project" value="TreeGrafter"/>
</dbReference>
<keyword evidence="6" id="KW-0732">Signal</keyword>
<dbReference type="PROSITE" id="PS51408">
    <property type="entry name" value="TRANSFERRIN_LIKE_4"/>
    <property type="match status" value="2"/>
</dbReference>
<feature type="disulfide bond" evidence="5">
    <location>
        <begin position="590"/>
        <end position="801"/>
    </location>
</feature>
<dbReference type="EnsemblMetazoa" id="XM_017135860.2">
    <property type="protein sequence ID" value="XP_016991349.1"/>
    <property type="gene ID" value="LOC108053259"/>
</dbReference>
<name>A0A6P4FPD0_DRORH</name>
<dbReference type="PANTHER" id="PTHR11485:SF29">
    <property type="entry name" value="TRANSFERRIN 2"/>
    <property type="match status" value="1"/>
</dbReference>
<dbReference type="PANTHER" id="PTHR11485">
    <property type="entry name" value="TRANSFERRIN"/>
    <property type="match status" value="1"/>
</dbReference>
<evidence type="ECO:0000313" key="9">
    <source>
        <dbReference type="Proteomes" id="UP001652680"/>
    </source>
</evidence>
<feature type="disulfide bond" evidence="5">
    <location>
        <begin position="562"/>
        <end position="651"/>
    </location>
</feature>
<dbReference type="PIRSF" id="PIRSF002549">
    <property type="entry name" value="Transferrin"/>
    <property type="match status" value="1"/>
</dbReference>
<keyword evidence="4" id="KW-0408">Iron</keyword>
<accession>A0A6P4FPD0</accession>
<feature type="binding site" evidence="4">
    <location>
        <position position="231"/>
    </location>
    <ligand>
        <name>Fe(3+)</name>
        <dbReference type="ChEBI" id="CHEBI:29034"/>
        <label>1</label>
    </ligand>
</feature>
<feature type="domain" description="Transferrin-like" evidence="7">
    <location>
        <begin position="33"/>
        <end position="380"/>
    </location>
</feature>
<dbReference type="PROSITE" id="PS00206">
    <property type="entry name" value="TRANSFERRIN_LIKE_2"/>
    <property type="match status" value="1"/>
</dbReference>